<sequence length="329" mass="37442">MLYKCIICKAVKFFAQTSPTESGYCVKCQRVRSFLPDTSSASSARRTTEKSDTFEDKKLHPSNMERIRGKLGPAASSTNNIARVSNTSTLQNCDYFKLCLEFMLSVGYSKRLFNRKHNRCYCQQCYPARCKDVFIEGGTKYVIPRGWVRFGLYIDDAQAEVERIWNKWVVSYHGTSPPSAKSIIEHHQFLLPGDQCMGGHVIRIRDGHIPNKFQVYTSPTIVYSGDDIYTPAIPFRSKSGRSYKAKVALQCRDDIYTPAIPFRSKSGRSYKAKVALQCRQQPETFKVQAETIGAGSRRICPIIPNNEIEYFSEVRSAIIPYGLLIRVFQ</sequence>
<organism evidence="1 2">
    <name type="scientific">Rotaria magnacalcarata</name>
    <dbReference type="NCBI Taxonomy" id="392030"/>
    <lineage>
        <taxon>Eukaryota</taxon>
        <taxon>Metazoa</taxon>
        <taxon>Spiralia</taxon>
        <taxon>Gnathifera</taxon>
        <taxon>Rotifera</taxon>
        <taxon>Eurotatoria</taxon>
        <taxon>Bdelloidea</taxon>
        <taxon>Philodinida</taxon>
        <taxon>Philodinidae</taxon>
        <taxon>Rotaria</taxon>
    </lineage>
</organism>
<dbReference type="EMBL" id="CAJNRE010000110">
    <property type="protein sequence ID" value="CAF1919543.1"/>
    <property type="molecule type" value="Genomic_DNA"/>
</dbReference>
<dbReference type="Proteomes" id="UP000663824">
    <property type="component" value="Unassembled WGS sequence"/>
</dbReference>
<accession>A0A816KI21</accession>
<proteinExistence type="predicted"/>
<protein>
    <submittedName>
        <fullName evidence="1">Uncharacterized protein</fullName>
    </submittedName>
</protein>
<comment type="caution">
    <text evidence="1">The sequence shown here is derived from an EMBL/GenBank/DDBJ whole genome shotgun (WGS) entry which is preliminary data.</text>
</comment>
<gene>
    <name evidence="1" type="ORF">MBJ925_LOCUS1729</name>
</gene>
<evidence type="ECO:0000313" key="2">
    <source>
        <dbReference type="Proteomes" id="UP000663824"/>
    </source>
</evidence>
<evidence type="ECO:0000313" key="1">
    <source>
        <dbReference type="EMBL" id="CAF1919543.1"/>
    </source>
</evidence>
<dbReference type="AlphaFoldDB" id="A0A816KI21"/>
<reference evidence="1" key="1">
    <citation type="submission" date="2021-02" db="EMBL/GenBank/DDBJ databases">
        <authorList>
            <person name="Nowell W R."/>
        </authorList>
    </citation>
    <scope>NUCLEOTIDE SEQUENCE</scope>
</reference>
<name>A0A816KI21_9BILA</name>